<comment type="subcellular location">
    <subcellularLocation>
        <location evidence="5">Nucleus</location>
    </subcellularLocation>
</comment>
<dbReference type="PANTHER" id="PTHR13522">
    <property type="entry name" value="U6 SNRNA PHOSPHODIESTERASE 1"/>
    <property type="match status" value="1"/>
</dbReference>
<dbReference type="PANTHER" id="PTHR13522:SF3">
    <property type="entry name" value="U6 SNRNA PHOSPHODIESTERASE 1"/>
    <property type="match status" value="1"/>
</dbReference>
<name>A0ABR1JTY0_9AGAR</name>
<gene>
    <name evidence="5 7" type="primary">USB1</name>
    <name evidence="7" type="ORF">VKT23_005185</name>
</gene>
<dbReference type="InterPro" id="IPR027521">
    <property type="entry name" value="Usb1"/>
</dbReference>
<evidence type="ECO:0000256" key="2">
    <source>
        <dbReference type="ARBA" id="ARBA00022801"/>
    </source>
</evidence>
<organism evidence="7 8">
    <name type="scientific">Marasmiellus scandens</name>
    <dbReference type="NCBI Taxonomy" id="2682957"/>
    <lineage>
        <taxon>Eukaryota</taxon>
        <taxon>Fungi</taxon>
        <taxon>Dikarya</taxon>
        <taxon>Basidiomycota</taxon>
        <taxon>Agaricomycotina</taxon>
        <taxon>Agaricomycetes</taxon>
        <taxon>Agaricomycetidae</taxon>
        <taxon>Agaricales</taxon>
        <taxon>Marasmiineae</taxon>
        <taxon>Omphalotaceae</taxon>
        <taxon>Marasmiellus</taxon>
    </lineage>
</organism>
<evidence type="ECO:0000256" key="4">
    <source>
        <dbReference type="ARBA" id="ARBA00023242"/>
    </source>
</evidence>
<evidence type="ECO:0000313" key="8">
    <source>
        <dbReference type="Proteomes" id="UP001498398"/>
    </source>
</evidence>
<dbReference type="EMBL" id="JBANRG010000005">
    <property type="protein sequence ID" value="KAK7466464.1"/>
    <property type="molecule type" value="Genomic_DNA"/>
</dbReference>
<reference evidence="7 8" key="1">
    <citation type="submission" date="2024-01" db="EMBL/GenBank/DDBJ databases">
        <title>A draft genome for the cacao thread blight pathogen Marasmiellus scandens.</title>
        <authorList>
            <person name="Baruah I.K."/>
            <person name="Leung J."/>
            <person name="Bukari Y."/>
            <person name="Amoako-Attah I."/>
            <person name="Meinhardt L.W."/>
            <person name="Bailey B.A."/>
            <person name="Cohen S.P."/>
        </authorList>
    </citation>
    <scope>NUCLEOTIDE SEQUENCE [LARGE SCALE GENOMIC DNA]</scope>
    <source>
        <strain evidence="7 8">GH-19</strain>
    </source>
</reference>
<dbReference type="EC" id="3.1.4.-" evidence="5"/>
<proteinExistence type="inferred from homology"/>
<keyword evidence="8" id="KW-1185">Reference proteome</keyword>
<feature type="region of interest" description="Disordered" evidence="6">
    <location>
        <begin position="1"/>
        <end position="34"/>
    </location>
</feature>
<evidence type="ECO:0000256" key="6">
    <source>
        <dbReference type="SAM" id="MobiDB-lite"/>
    </source>
</evidence>
<accession>A0ABR1JTY0</accession>
<comment type="function">
    <text evidence="5">Phosphodiesterase responsible for the U6 snRNA 3' end processing. Acts as an exoribonuclease (RNase) responsible for trimming the poly(U) tract of the last nucleotides in the pre-U6 snRNA molecule, leading to the formation of mature U6 snRNA.</text>
</comment>
<dbReference type="Gene3D" id="3.90.1140.10">
    <property type="entry name" value="Cyclic phosphodiesterase"/>
    <property type="match status" value="1"/>
</dbReference>
<comment type="caution">
    <text evidence="7">The sequence shown here is derived from an EMBL/GenBank/DDBJ whole genome shotgun (WGS) entry which is preliminary data.</text>
</comment>
<dbReference type="Pfam" id="PF09749">
    <property type="entry name" value="HVSL"/>
    <property type="match status" value="1"/>
</dbReference>
<keyword evidence="4 5" id="KW-0539">Nucleus</keyword>
<sequence length="291" mass="32998">MKRTALVAYESSDDDEKPSKPPEPVKKRKLPVLSSSLVVPAPKDNPALHQGRIRTTPHVDGQWAAHIYVAVKLSRRSGLYTLIQKALERAKETVPTLRGTWDLRPSNDDQENESRKNLELHVSLSRPVFLRAHQREEFKQAIRLLAERTAPFKISFSTFSSLENDEKTRTFLALDVGAGHHELRTLVDGTTTTLRMLRQKEYYSDPKFHASFAWALLGKPLETLEATKTPTQEANSVNLEFPTIPHIPEKLVANLNEEFTAELLSKTVGVFDVQTLNVNIGKEVFFWRLHG</sequence>
<feature type="active site" description="Proton donor/acceptor" evidence="5">
    <location>
        <position position="209"/>
    </location>
</feature>
<dbReference type="Proteomes" id="UP001498398">
    <property type="component" value="Unassembled WGS sequence"/>
</dbReference>
<feature type="active site" description="Proton donor/acceptor" evidence="5">
    <location>
        <position position="121"/>
    </location>
</feature>
<evidence type="ECO:0000256" key="3">
    <source>
        <dbReference type="ARBA" id="ARBA00023239"/>
    </source>
</evidence>
<evidence type="ECO:0000256" key="5">
    <source>
        <dbReference type="HAMAP-Rule" id="MF_03040"/>
    </source>
</evidence>
<keyword evidence="2 5" id="KW-0378">Hydrolase</keyword>
<keyword evidence="1 5" id="KW-0540">Nuclease</keyword>
<dbReference type="GO" id="GO:0004527">
    <property type="term" value="F:exonuclease activity"/>
    <property type="evidence" value="ECO:0007669"/>
    <property type="project" value="UniProtKB-KW"/>
</dbReference>
<keyword evidence="3" id="KW-0456">Lyase</keyword>
<keyword evidence="7" id="KW-0269">Exonuclease</keyword>
<protein>
    <recommendedName>
        <fullName evidence="5">U6 snRNA phosphodiesterase</fullName>
        <ecNumber evidence="5">3.1.4.-</ecNumber>
    </recommendedName>
</protein>
<evidence type="ECO:0000256" key="1">
    <source>
        <dbReference type="ARBA" id="ARBA00022722"/>
    </source>
</evidence>
<dbReference type="HAMAP" id="MF_03040">
    <property type="entry name" value="USB1"/>
    <property type="match status" value="1"/>
</dbReference>
<evidence type="ECO:0000313" key="7">
    <source>
        <dbReference type="EMBL" id="KAK7466464.1"/>
    </source>
</evidence>
<comment type="similarity">
    <text evidence="5">Belongs to the 2H phosphoesterase superfamily. USB1 family.</text>
</comment>